<evidence type="ECO:0000313" key="13">
    <source>
        <dbReference type="Proteomes" id="UP000015462"/>
    </source>
</evidence>
<dbReference type="InterPro" id="IPR045861">
    <property type="entry name" value="CorA_cytoplasmic_dom"/>
</dbReference>
<organism evidence="12 13">
    <name type="scientific">Cycloclasticus pugetii</name>
    <dbReference type="NCBI Taxonomy" id="34068"/>
    <lineage>
        <taxon>Bacteria</taxon>
        <taxon>Pseudomonadati</taxon>
        <taxon>Pseudomonadota</taxon>
        <taxon>Gammaproteobacteria</taxon>
        <taxon>Thiotrichales</taxon>
        <taxon>Piscirickettsiaceae</taxon>
        <taxon>Cycloclasticus</taxon>
    </lineage>
</organism>
<dbReference type="SUPFAM" id="SSF143865">
    <property type="entry name" value="CorA soluble domain-like"/>
    <property type="match status" value="1"/>
</dbReference>
<dbReference type="GO" id="GO:0005886">
    <property type="term" value="C:plasma membrane"/>
    <property type="evidence" value="ECO:0007669"/>
    <property type="project" value="UniProtKB-SubCell"/>
</dbReference>
<evidence type="ECO:0000256" key="7">
    <source>
        <dbReference type="ARBA" id="ARBA00022833"/>
    </source>
</evidence>
<keyword evidence="10 11" id="KW-0472">Membrane</keyword>
<dbReference type="Proteomes" id="UP000015462">
    <property type="component" value="Unassembled WGS sequence"/>
</dbReference>
<comment type="subcellular location">
    <subcellularLocation>
        <location evidence="1">Cell membrane</location>
        <topology evidence="1">Multi-pass membrane protein</topology>
    </subcellularLocation>
</comment>
<dbReference type="PANTHER" id="PTHR46494">
    <property type="entry name" value="CORA FAMILY METAL ION TRANSPORTER (EUROFUNG)"/>
    <property type="match status" value="1"/>
</dbReference>
<accession>A0AB33Z4H3</accession>
<keyword evidence="9" id="KW-0406">Ion transport</keyword>
<keyword evidence="7" id="KW-0862">Zinc</keyword>
<evidence type="ECO:0000256" key="10">
    <source>
        <dbReference type="ARBA" id="ARBA00023136"/>
    </source>
</evidence>
<evidence type="ECO:0000256" key="4">
    <source>
        <dbReference type="ARBA" id="ARBA00022475"/>
    </source>
</evidence>
<feature type="transmembrane region" description="Helical" evidence="11">
    <location>
        <begin position="265"/>
        <end position="286"/>
    </location>
</feature>
<dbReference type="AlphaFoldDB" id="A0AB33Z4H3"/>
<evidence type="ECO:0000313" key="12">
    <source>
        <dbReference type="EMBL" id="EPD14170.1"/>
    </source>
</evidence>
<gene>
    <name evidence="12" type="ORF">L196_01695</name>
</gene>
<dbReference type="EMBL" id="ASHL01000001">
    <property type="protein sequence ID" value="EPD14170.1"/>
    <property type="molecule type" value="Genomic_DNA"/>
</dbReference>
<dbReference type="CDD" id="cd12833">
    <property type="entry name" value="ZntB-like_1"/>
    <property type="match status" value="1"/>
</dbReference>
<evidence type="ECO:0000256" key="9">
    <source>
        <dbReference type="ARBA" id="ARBA00023065"/>
    </source>
</evidence>
<evidence type="ECO:0000256" key="3">
    <source>
        <dbReference type="ARBA" id="ARBA00022448"/>
    </source>
</evidence>
<evidence type="ECO:0000256" key="5">
    <source>
        <dbReference type="ARBA" id="ARBA00022519"/>
    </source>
</evidence>
<evidence type="ECO:0000256" key="6">
    <source>
        <dbReference type="ARBA" id="ARBA00022692"/>
    </source>
</evidence>
<dbReference type="GO" id="GO:0050897">
    <property type="term" value="F:cobalt ion binding"/>
    <property type="evidence" value="ECO:0007669"/>
    <property type="project" value="TreeGrafter"/>
</dbReference>
<dbReference type="Gene3D" id="3.30.460.20">
    <property type="entry name" value="CorA soluble domain-like"/>
    <property type="match status" value="1"/>
</dbReference>
<keyword evidence="6 11" id="KW-0812">Transmembrane</keyword>
<dbReference type="GO" id="GO:0000287">
    <property type="term" value="F:magnesium ion binding"/>
    <property type="evidence" value="ECO:0007669"/>
    <property type="project" value="TreeGrafter"/>
</dbReference>
<comment type="caution">
    <text evidence="12">The sequence shown here is derived from an EMBL/GenBank/DDBJ whole genome shotgun (WGS) entry which is preliminary data.</text>
</comment>
<proteinExistence type="inferred from homology"/>
<keyword evidence="4" id="KW-1003">Cell membrane</keyword>
<evidence type="ECO:0000256" key="8">
    <source>
        <dbReference type="ARBA" id="ARBA00022989"/>
    </source>
</evidence>
<name>A0AB33Z4H3_9GAMM</name>
<dbReference type="GO" id="GO:0015095">
    <property type="term" value="F:magnesium ion transmembrane transporter activity"/>
    <property type="evidence" value="ECO:0007669"/>
    <property type="project" value="TreeGrafter"/>
</dbReference>
<sequence>MENSHILYACKLNGDGSSTLLEESQIQQTISSESKVWIHLEAEHPESRRLLEKEFPHLDHLVVDALCADETRPRILEFDYGALLILRGVNLNPGAEPNDMVSIRLWVDKDNIISLRRRKLRAAIDIQGKLKAGKGPKNSGDFVTMLIAGLFERMEPIFSEIDEKLDEVEESVMENPDTNERQEITSIRKDAIMFKRYIAPQRDVISSLRVSDQSWLEQMHKRRLQESLDRVIRYVEDLDTIRERAQIVKDELVTGLSDRLNKNMYMLSVVAAIFLPLGFLTGLLGINVGGIPGANNEAAFWIFMGILALIILAQVWLFKKLKWF</sequence>
<dbReference type="RefSeq" id="WP_016389722.1">
    <property type="nucleotide sequence ID" value="NZ_JBLHXE010000001.1"/>
</dbReference>
<protein>
    <submittedName>
        <fullName evidence="12">Mg2+ transporter protein, CorA family protein</fullName>
    </submittedName>
</protein>
<evidence type="ECO:0000256" key="2">
    <source>
        <dbReference type="ARBA" id="ARBA00009765"/>
    </source>
</evidence>
<comment type="similarity">
    <text evidence="2">Belongs to the CorA metal ion transporter (MIT) (TC 1.A.35) family.</text>
</comment>
<keyword evidence="3" id="KW-0813">Transport</keyword>
<dbReference type="InterPro" id="IPR045863">
    <property type="entry name" value="CorA_TM1_TM2"/>
</dbReference>
<reference evidence="12 13" key="1">
    <citation type="journal article" date="2013" name="Genome Announc.">
        <title>Genome Sequence of the Pyrene- and Fluoranthene-Degrading Bacterium Cycloclasticus sp. Strain PY97M.</title>
        <authorList>
            <person name="Cui Z."/>
            <person name="Xu G."/>
            <person name="Li Q."/>
            <person name="Gao W."/>
            <person name="Zheng L."/>
        </authorList>
    </citation>
    <scope>NUCLEOTIDE SEQUENCE [LARGE SCALE GENOMIC DNA]</scope>
    <source>
        <strain evidence="12 13">PY97M</strain>
    </source>
</reference>
<evidence type="ECO:0000256" key="11">
    <source>
        <dbReference type="SAM" id="Phobius"/>
    </source>
</evidence>
<dbReference type="Gene3D" id="1.20.58.340">
    <property type="entry name" value="Magnesium transport protein CorA, transmembrane region"/>
    <property type="match status" value="2"/>
</dbReference>
<dbReference type="Pfam" id="PF01544">
    <property type="entry name" value="CorA"/>
    <property type="match status" value="1"/>
</dbReference>
<dbReference type="InterPro" id="IPR002523">
    <property type="entry name" value="MgTranspt_CorA/ZnTranspt_ZntB"/>
</dbReference>
<keyword evidence="13" id="KW-1185">Reference proteome</keyword>
<dbReference type="SUPFAM" id="SSF144083">
    <property type="entry name" value="Magnesium transport protein CorA, transmembrane region"/>
    <property type="match status" value="1"/>
</dbReference>
<feature type="transmembrane region" description="Helical" evidence="11">
    <location>
        <begin position="298"/>
        <end position="318"/>
    </location>
</feature>
<keyword evidence="5" id="KW-0997">Cell inner membrane</keyword>
<evidence type="ECO:0000256" key="1">
    <source>
        <dbReference type="ARBA" id="ARBA00004651"/>
    </source>
</evidence>
<keyword evidence="8 11" id="KW-1133">Transmembrane helix</keyword>
<dbReference type="PANTHER" id="PTHR46494:SF3">
    <property type="entry name" value="ZINC TRANSPORT PROTEIN ZNTB"/>
    <property type="match status" value="1"/>
</dbReference>
<dbReference type="GO" id="GO:0015087">
    <property type="term" value="F:cobalt ion transmembrane transporter activity"/>
    <property type="evidence" value="ECO:0007669"/>
    <property type="project" value="TreeGrafter"/>
</dbReference>